<dbReference type="Proteomes" id="UP000438429">
    <property type="component" value="Unassembled WGS sequence"/>
</dbReference>
<dbReference type="EMBL" id="VEVO01000012">
    <property type="protein sequence ID" value="KAF0034342.1"/>
    <property type="molecule type" value="Genomic_DNA"/>
</dbReference>
<evidence type="ECO:0000313" key="1">
    <source>
        <dbReference type="EMBL" id="KAF0034342.1"/>
    </source>
</evidence>
<organism evidence="1 2">
    <name type="scientific">Scophthalmus maximus</name>
    <name type="common">Turbot</name>
    <name type="synonym">Psetta maxima</name>
    <dbReference type="NCBI Taxonomy" id="52904"/>
    <lineage>
        <taxon>Eukaryota</taxon>
        <taxon>Metazoa</taxon>
        <taxon>Chordata</taxon>
        <taxon>Craniata</taxon>
        <taxon>Vertebrata</taxon>
        <taxon>Euteleostomi</taxon>
        <taxon>Actinopterygii</taxon>
        <taxon>Neopterygii</taxon>
        <taxon>Teleostei</taxon>
        <taxon>Neoteleostei</taxon>
        <taxon>Acanthomorphata</taxon>
        <taxon>Carangaria</taxon>
        <taxon>Pleuronectiformes</taxon>
        <taxon>Pleuronectoidei</taxon>
        <taxon>Scophthalmidae</taxon>
        <taxon>Scophthalmus</taxon>
    </lineage>
</organism>
<evidence type="ECO:0000313" key="2">
    <source>
        <dbReference type="Proteomes" id="UP000438429"/>
    </source>
</evidence>
<comment type="caution">
    <text evidence="1">The sequence shown here is derived from an EMBL/GenBank/DDBJ whole genome shotgun (WGS) entry which is preliminary data.</text>
</comment>
<proteinExistence type="predicted"/>
<gene>
    <name evidence="1" type="ORF">F2P81_014408</name>
</gene>
<name>A0A6A4SWA1_SCOMX</name>
<reference evidence="1 2" key="1">
    <citation type="submission" date="2019-06" db="EMBL/GenBank/DDBJ databases">
        <title>Draft genomes of female and male turbot (Scophthalmus maximus).</title>
        <authorList>
            <person name="Xu H."/>
            <person name="Xu X.-W."/>
            <person name="Shao C."/>
            <person name="Chen S."/>
        </authorList>
    </citation>
    <scope>NUCLEOTIDE SEQUENCE [LARGE SCALE GENOMIC DNA]</scope>
    <source>
        <strain evidence="1">Ysfricsl-2016a</strain>
        <tissue evidence="1">Blood</tissue>
    </source>
</reference>
<dbReference type="AlphaFoldDB" id="A0A6A4SWA1"/>
<protein>
    <submittedName>
        <fullName evidence="1">Uncharacterized protein</fullName>
    </submittedName>
</protein>
<sequence>MTRFPAGVKLVIHGVHRPSGCFPFVGDQRLQSELLFEASEVDSRSRCSCSIIVMFHAAASSGESCLFYVELHICSCMELRIEFGVLTPTDEFTRFLTIRLLHLITSGSLSQREAQQNVTRENTGS</sequence>
<accession>A0A6A4SWA1</accession>